<proteinExistence type="predicted"/>
<keyword evidence="3" id="KW-1185">Reference proteome</keyword>
<feature type="domain" description="Methyltransferase" evidence="1">
    <location>
        <begin position="358"/>
        <end position="412"/>
    </location>
</feature>
<accession>A0A1M5N9R8</accession>
<gene>
    <name evidence="2" type="ORF">SAMN05444351_3461</name>
</gene>
<dbReference type="RefSeq" id="WP_073421520.1">
    <property type="nucleotide sequence ID" value="NZ_FQVX01000003.1"/>
</dbReference>
<dbReference type="SUPFAM" id="SSF53335">
    <property type="entry name" value="S-adenosyl-L-methionine-dependent methyltransferases"/>
    <property type="match status" value="1"/>
</dbReference>
<evidence type="ECO:0000259" key="1">
    <source>
        <dbReference type="Pfam" id="PF13649"/>
    </source>
</evidence>
<keyword evidence="2" id="KW-0489">Methyltransferase</keyword>
<dbReference type="EMBL" id="FQVX01000003">
    <property type="protein sequence ID" value="SHG86192.1"/>
    <property type="molecule type" value="Genomic_DNA"/>
</dbReference>
<evidence type="ECO:0000313" key="3">
    <source>
        <dbReference type="Proteomes" id="UP000184471"/>
    </source>
</evidence>
<evidence type="ECO:0000313" key="2">
    <source>
        <dbReference type="EMBL" id="SHG86192.1"/>
    </source>
</evidence>
<protein>
    <submittedName>
        <fullName evidence="2">Methyltransferase domain-containing protein</fullName>
    </submittedName>
</protein>
<dbReference type="InterPro" id="IPR029063">
    <property type="entry name" value="SAM-dependent_MTases_sf"/>
</dbReference>
<dbReference type="OrthoDB" id="3780655at2"/>
<organism evidence="2 3">
    <name type="scientific">Geodermatophilus nigrescens</name>
    <dbReference type="NCBI Taxonomy" id="1070870"/>
    <lineage>
        <taxon>Bacteria</taxon>
        <taxon>Bacillati</taxon>
        <taxon>Actinomycetota</taxon>
        <taxon>Actinomycetes</taxon>
        <taxon>Geodermatophilales</taxon>
        <taxon>Geodermatophilaceae</taxon>
        <taxon>Geodermatophilus</taxon>
    </lineage>
</organism>
<dbReference type="Gene3D" id="3.40.50.150">
    <property type="entry name" value="Vaccinia Virus protein VP39"/>
    <property type="match status" value="1"/>
</dbReference>
<dbReference type="GO" id="GO:0032259">
    <property type="term" value="P:methylation"/>
    <property type="evidence" value="ECO:0007669"/>
    <property type="project" value="UniProtKB-KW"/>
</dbReference>
<keyword evidence="2" id="KW-0808">Transferase</keyword>
<dbReference type="AlphaFoldDB" id="A0A1M5N9R8"/>
<dbReference type="STRING" id="1070870.SAMN05444351_3461"/>
<sequence length="532" mass="58483">MPPRSLWPSADGLAYESADVAGRVLDVLLDDRRVWSFRDRPDGVAPERPPGVDEGTRVGFEPWPPALLPHLRGTFRVALRTVGEDAGAWAEAETSLDGDPGPLRLADRHGRPLVVNKWGRLGHALGDAGPAMVERMLDSMDEIRALVQAHLGDRVYVTGGSLLGPVREDGHVLPHDDDADLAYLSRLSVPVDVVLEAFELGRVLAGAGHRVLRLSAGHLQVLVEHEGRPDHYVDVFTGFLLEGRWFQHFPIRTEATEEDLLPPVTVLVEGRPEPAPRDPERMLVELFGPGWRVPDPAYQFDIPPETADRFYGWFADYNVEREGWEDEVVLATEEPRPARAMSGLARALHATAPDGAPVLDLGCGLGSDALALAAAGRTVRAVDFSRYALETARRAAGERDLDVAFDVLNLLDTRLVLRLGAELAAGHPGAWTVLGRRLLNALEDRGRDNVFRLCGMLLRRGGTAHLDVVANHAHPGIAPHRHLRLDDVLAEAARHRLVADEVVLCTEPVSWAGAPEERLTDLWRITLRRRNS</sequence>
<dbReference type="InterPro" id="IPR041698">
    <property type="entry name" value="Methyltransf_25"/>
</dbReference>
<dbReference type="GO" id="GO:0008168">
    <property type="term" value="F:methyltransferase activity"/>
    <property type="evidence" value="ECO:0007669"/>
    <property type="project" value="UniProtKB-KW"/>
</dbReference>
<dbReference type="CDD" id="cd02440">
    <property type="entry name" value="AdoMet_MTases"/>
    <property type="match status" value="1"/>
</dbReference>
<reference evidence="2 3" key="1">
    <citation type="submission" date="2016-11" db="EMBL/GenBank/DDBJ databases">
        <authorList>
            <person name="Jaros S."/>
            <person name="Januszkiewicz K."/>
            <person name="Wedrychowicz H."/>
        </authorList>
    </citation>
    <scope>NUCLEOTIDE SEQUENCE [LARGE SCALE GENOMIC DNA]</scope>
    <source>
        <strain evidence="2 3">DSM 45408</strain>
    </source>
</reference>
<dbReference type="Pfam" id="PF13649">
    <property type="entry name" value="Methyltransf_25"/>
    <property type="match status" value="1"/>
</dbReference>
<dbReference type="Proteomes" id="UP000184471">
    <property type="component" value="Unassembled WGS sequence"/>
</dbReference>
<name>A0A1M5N9R8_9ACTN</name>